<comment type="caution">
    <text evidence="7">The sequence shown here is derived from an EMBL/GenBank/DDBJ whole genome shotgun (WGS) entry which is preliminary data.</text>
</comment>
<keyword evidence="9" id="KW-1185">Reference proteome</keyword>
<evidence type="ECO:0000256" key="1">
    <source>
        <dbReference type="ARBA" id="ARBA00004141"/>
    </source>
</evidence>
<organism evidence="7 9">
    <name type="scientific">Polarella glacialis</name>
    <name type="common">Dinoflagellate</name>
    <dbReference type="NCBI Taxonomy" id="89957"/>
    <lineage>
        <taxon>Eukaryota</taxon>
        <taxon>Sar</taxon>
        <taxon>Alveolata</taxon>
        <taxon>Dinophyceae</taxon>
        <taxon>Suessiales</taxon>
        <taxon>Suessiaceae</taxon>
        <taxon>Polarella</taxon>
    </lineage>
</organism>
<feature type="transmembrane region" description="Helical" evidence="5">
    <location>
        <begin position="266"/>
        <end position="286"/>
    </location>
</feature>
<feature type="transmembrane region" description="Helical" evidence="5">
    <location>
        <begin position="115"/>
        <end position="136"/>
    </location>
</feature>
<evidence type="ECO:0000256" key="5">
    <source>
        <dbReference type="SAM" id="Phobius"/>
    </source>
</evidence>
<keyword evidence="4 5" id="KW-0472">Membrane</keyword>
<keyword evidence="2 5" id="KW-0812">Transmembrane</keyword>
<evidence type="ECO:0000256" key="2">
    <source>
        <dbReference type="ARBA" id="ARBA00022692"/>
    </source>
</evidence>
<reference evidence="7" key="1">
    <citation type="submission" date="2021-02" db="EMBL/GenBank/DDBJ databases">
        <authorList>
            <person name="Dougan E. K."/>
            <person name="Rhodes N."/>
            <person name="Thang M."/>
            <person name="Chan C."/>
        </authorList>
    </citation>
    <scope>NUCLEOTIDE SEQUENCE</scope>
</reference>
<comment type="subcellular location">
    <subcellularLocation>
        <location evidence="1">Membrane</location>
        <topology evidence="1">Multi-pass membrane protein</topology>
    </subcellularLocation>
</comment>
<dbReference type="EMBL" id="CAJNNV010011738">
    <property type="protein sequence ID" value="CAE8600045.1"/>
    <property type="molecule type" value="Genomic_DNA"/>
</dbReference>
<accession>A0A813EG10</accession>
<protein>
    <recommendedName>
        <fullName evidence="6">Sugar phosphate transporter domain-containing protein</fullName>
    </recommendedName>
</protein>
<dbReference type="AlphaFoldDB" id="A0A813EG10"/>
<feature type="transmembrane region" description="Helical" evidence="5">
    <location>
        <begin position="199"/>
        <end position="217"/>
    </location>
</feature>
<dbReference type="InterPro" id="IPR050186">
    <property type="entry name" value="TPT_transporter"/>
</dbReference>
<evidence type="ECO:0000256" key="3">
    <source>
        <dbReference type="ARBA" id="ARBA00022989"/>
    </source>
</evidence>
<feature type="transmembrane region" description="Helical" evidence="5">
    <location>
        <begin position="364"/>
        <end position="382"/>
    </location>
</feature>
<dbReference type="EMBL" id="CAJNNW010026195">
    <property type="protein sequence ID" value="CAE8683439.1"/>
    <property type="molecule type" value="Genomic_DNA"/>
</dbReference>
<feature type="domain" description="Sugar phosphate transporter" evidence="6">
    <location>
        <begin position="61"/>
        <end position="186"/>
    </location>
</feature>
<feature type="transmembrane region" description="Helical" evidence="5">
    <location>
        <begin position="229"/>
        <end position="246"/>
    </location>
</feature>
<feature type="transmembrane region" description="Helical" evidence="5">
    <location>
        <begin position="51"/>
        <end position="72"/>
    </location>
</feature>
<dbReference type="OrthoDB" id="417037at2759"/>
<evidence type="ECO:0000313" key="9">
    <source>
        <dbReference type="Proteomes" id="UP000654075"/>
    </source>
</evidence>
<name>A0A813EG10_POLGL</name>
<evidence type="ECO:0000313" key="7">
    <source>
        <dbReference type="EMBL" id="CAE8600045.1"/>
    </source>
</evidence>
<dbReference type="InterPro" id="IPR004853">
    <property type="entry name" value="Sugar_P_trans_dom"/>
</dbReference>
<feature type="transmembrane region" description="Helical" evidence="5">
    <location>
        <begin position="78"/>
        <end position="103"/>
    </location>
</feature>
<evidence type="ECO:0000256" key="4">
    <source>
        <dbReference type="ARBA" id="ARBA00023136"/>
    </source>
</evidence>
<dbReference type="OMA" id="TIFRRQP"/>
<dbReference type="Proteomes" id="UP000654075">
    <property type="component" value="Unassembled WGS sequence"/>
</dbReference>
<dbReference type="PANTHER" id="PTHR11132">
    <property type="entry name" value="SOLUTE CARRIER FAMILY 35"/>
    <property type="match status" value="1"/>
</dbReference>
<dbReference type="Pfam" id="PF03151">
    <property type="entry name" value="TPT"/>
    <property type="match status" value="1"/>
</dbReference>
<feature type="transmembrane region" description="Helical" evidence="5">
    <location>
        <begin position="292"/>
        <end position="312"/>
    </location>
</feature>
<evidence type="ECO:0000259" key="6">
    <source>
        <dbReference type="Pfam" id="PF03151"/>
    </source>
</evidence>
<sequence>MTASMRMGKVDVEKFEVDEEVATISTGPSAESKVSDEDAVKSSPQVSQWQVFLLVAGHALCASCLLVVNKWALKVFPFVWTLTTLQFSFAAFATYVAGKVGLVKVDDICWKKLTAFFPAAGMFFITITAGNAVVSVSNVDTFIVMRSVVPIPSAILESVMLGEPYPAPRSWLGLATVLIGAICYSMVNQGLLVGSASWVILYLILMPLDGVLIKHLVNESGLSPWGLVLYNNLCALGPGILFSLLLELGNEKDRSEMFRVLTETPLLVGTPILLSCWTGLAISFFQLSVRKVVSSTFFMVLGVSNKILSVLLNQIAQLDSNRNVSSIGSVLVSIAGAILFQQTVKGKGISQAKGGVDAKNFTQAGRVLVVLGVFSAAAISVYNKHA</sequence>
<dbReference type="GO" id="GO:0016020">
    <property type="term" value="C:membrane"/>
    <property type="evidence" value="ECO:0007669"/>
    <property type="project" value="UniProtKB-SubCell"/>
</dbReference>
<dbReference type="Proteomes" id="UP000626109">
    <property type="component" value="Unassembled WGS sequence"/>
</dbReference>
<feature type="transmembrane region" description="Helical" evidence="5">
    <location>
        <begin position="324"/>
        <end position="344"/>
    </location>
</feature>
<gene>
    <name evidence="7" type="ORF">PGLA1383_LOCUS18382</name>
    <name evidence="8" type="ORF">PGLA2088_LOCUS23458</name>
</gene>
<proteinExistence type="predicted"/>
<evidence type="ECO:0000313" key="8">
    <source>
        <dbReference type="EMBL" id="CAE8683439.1"/>
    </source>
</evidence>
<keyword evidence="3 5" id="KW-1133">Transmembrane helix</keyword>